<evidence type="ECO:0000256" key="2">
    <source>
        <dbReference type="ARBA" id="ARBA00022917"/>
    </source>
</evidence>
<dbReference type="NCBIfam" id="TIGR00496">
    <property type="entry name" value="frr"/>
    <property type="match status" value="1"/>
</dbReference>
<evidence type="ECO:0000259" key="4">
    <source>
        <dbReference type="Pfam" id="PF01765"/>
    </source>
</evidence>
<keyword evidence="2" id="KW-0648">Protein biosynthesis</keyword>
<dbReference type="AlphaFoldDB" id="A0A1G2AAQ4"/>
<dbReference type="EMBL" id="MHJU01000005">
    <property type="protein sequence ID" value="OGY73944.1"/>
    <property type="molecule type" value="Genomic_DNA"/>
</dbReference>
<dbReference type="Gene3D" id="1.10.132.20">
    <property type="entry name" value="Ribosome-recycling factor"/>
    <property type="match status" value="1"/>
</dbReference>
<feature type="domain" description="Ribosome recycling factor" evidence="4">
    <location>
        <begin position="16"/>
        <end position="180"/>
    </location>
</feature>
<evidence type="ECO:0000256" key="1">
    <source>
        <dbReference type="ARBA" id="ARBA00005912"/>
    </source>
</evidence>
<dbReference type="InterPro" id="IPR023584">
    <property type="entry name" value="Ribosome_recyc_fac_dom"/>
</dbReference>
<dbReference type="FunFam" id="3.30.1360.40:FF:000001">
    <property type="entry name" value="Ribosome-recycling factor"/>
    <property type="match status" value="1"/>
</dbReference>
<dbReference type="Pfam" id="PF01765">
    <property type="entry name" value="RRF"/>
    <property type="match status" value="1"/>
</dbReference>
<feature type="coiled-coil region" evidence="3">
    <location>
        <begin position="111"/>
        <end position="174"/>
    </location>
</feature>
<sequence length="182" mass="21517">MITQYESHFNQIIDQLKTELSKLRTSRATPSLVQDITIEVYGGSRMHLKELASISAPEPRTIVIKPWDKSIIKDIEKGLIKSALEFNPIVETNILRIQLPELTEESRHRIVKKLHTMLEEERIKIRKIRDEAKKDIETREKNKEIREDHKFAEIEKLNETTREYTEKIDELGKRKEEEIMTI</sequence>
<comment type="similarity">
    <text evidence="1">Belongs to the RRF family.</text>
</comment>
<comment type="caution">
    <text evidence="5">The sequence shown here is derived from an EMBL/GenBank/DDBJ whole genome shotgun (WGS) entry which is preliminary data.</text>
</comment>
<proteinExistence type="inferred from homology"/>
<dbReference type="InterPro" id="IPR036191">
    <property type="entry name" value="RRF_sf"/>
</dbReference>
<dbReference type="GO" id="GO:0043023">
    <property type="term" value="F:ribosomal large subunit binding"/>
    <property type="evidence" value="ECO:0007669"/>
    <property type="project" value="TreeGrafter"/>
</dbReference>
<accession>A0A1G2AAQ4</accession>
<evidence type="ECO:0000313" key="6">
    <source>
        <dbReference type="Proteomes" id="UP000178315"/>
    </source>
</evidence>
<evidence type="ECO:0000256" key="3">
    <source>
        <dbReference type="SAM" id="Coils"/>
    </source>
</evidence>
<evidence type="ECO:0000313" key="5">
    <source>
        <dbReference type="EMBL" id="OGY73944.1"/>
    </source>
</evidence>
<dbReference type="PANTHER" id="PTHR20982">
    <property type="entry name" value="RIBOSOME RECYCLING FACTOR"/>
    <property type="match status" value="1"/>
</dbReference>
<dbReference type="InterPro" id="IPR002661">
    <property type="entry name" value="Ribosome_recyc_fac"/>
</dbReference>
<dbReference type="GO" id="GO:0006412">
    <property type="term" value="P:translation"/>
    <property type="evidence" value="ECO:0007669"/>
    <property type="project" value="UniProtKB-KW"/>
</dbReference>
<reference evidence="5 6" key="1">
    <citation type="journal article" date="2016" name="Nat. Commun.">
        <title>Thousands of microbial genomes shed light on interconnected biogeochemical processes in an aquifer system.</title>
        <authorList>
            <person name="Anantharaman K."/>
            <person name="Brown C.T."/>
            <person name="Hug L.A."/>
            <person name="Sharon I."/>
            <person name="Castelle C.J."/>
            <person name="Probst A.J."/>
            <person name="Thomas B.C."/>
            <person name="Singh A."/>
            <person name="Wilkins M.J."/>
            <person name="Karaoz U."/>
            <person name="Brodie E.L."/>
            <person name="Williams K.H."/>
            <person name="Hubbard S.S."/>
            <person name="Banfield J.F."/>
        </authorList>
    </citation>
    <scope>NUCLEOTIDE SEQUENCE [LARGE SCALE GENOMIC DNA]</scope>
</reference>
<dbReference type="SUPFAM" id="SSF55194">
    <property type="entry name" value="Ribosome recycling factor, RRF"/>
    <property type="match status" value="1"/>
</dbReference>
<dbReference type="Gene3D" id="3.30.1360.40">
    <property type="match status" value="1"/>
</dbReference>
<dbReference type="PANTHER" id="PTHR20982:SF3">
    <property type="entry name" value="MITOCHONDRIAL RIBOSOME RECYCLING FACTOR PSEUDO 1"/>
    <property type="match status" value="1"/>
</dbReference>
<gene>
    <name evidence="5" type="ORF">A3H61_02050</name>
</gene>
<protein>
    <submittedName>
        <fullName evidence="5">Ribosome recycling factor</fullName>
    </submittedName>
</protein>
<dbReference type="Proteomes" id="UP000178315">
    <property type="component" value="Unassembled WGS sequence"/>
</dbReference>
<name>A0A1G2AAQ4_9BACT</name>
<organism evidence="5 6">
    <name type="scientific">Candidatus Jacksonbacteria bacterium RIFCSPLOWO2_02_FULL_44_20</name>
    <dbReference type="NCBI Taxonomy" id="1798460"/>
    <lineage>
        <taxon>Bacteria</taxon>
        <taxon>Candidatus Jacksoniibacteriota</taxon>
    </lineage>
</organism>
<keyword evidence="3" id="KW-0175">Coiled coil</keyword>